<keyword evidence="2" id="KW-0472">Membrane</keyword>
<feature type="transmembrane region" description="Helical" evidence="2">
    <location>
        <begin position="216"/>
        <end position="233"/>
    </location>
</feature>
<name>A0A4Y8CC46_9HELO</name>
<dbReference type="Proteomes" id="UP000297299">
    <property type="component" value="Unassembled WGS sequence"/>
</dbReference>
<reference evidence="4 5" key="1">
    <citation type="submission" date="2017-11" db="EMBL/GenBank/DDBJ databases">
        <title>Comparative genomics of Botrytis spp.</title>
        <authorList>
            <person name="Valero-Jimenez C.A."/>
            <person name="Tapia P."/>
            <person name="Veloso J."/>
            <person name="Silva-Moreno E."/>
            <person name="Staats M."/>
            <person name="Valdes J.H."/>
            <person name="Van Kan J.A.L."/>
        </authorList>
    </citation>
    <scope>NUCLEOTIDE SEQUENCE [LARGE SCALE GENOMIC DNA]</scope>
    <source>
        <strain evidence="4 5">MUCL2830</strain>
    </source>
</reference>
<dbReference type="EMBL" id="PHWZ01001404">
    <property type="protein sequence ID" value="TEY24294.1"/>
    <property type="molecule type" value="Genomic_DNA"/>
</dbReference>
<sequence length="312" mass="33804">MVEKLPRDAFADDIESGTIVTEGFDALSAPDGGFLAWVQCASSFFLFMGTWGIANSFGIGSSGAALGGIIFPIIFHHLQPRLGFGWTIRVIAFIMLLLFFLPVLGMKMRVRPSIARRVFEFRAWKELPFFLSGVFLFLAFFGTYIPSFYIQSYGEANSIAIGFYLVPILNAGSLFGRLIPPYIADYAGVFNTEIACVLLAGILAFVWISVHDTVGLIIYTIVYGFFAGALTGLSPNIAIALSPDIGLLGVRLGMLLIPIALGLLFGNPIAGAISSHGWMGLQLFTGGAVLLSTVVIVIVRVVMYGWSWKTKC</sequence>
<evidence type="ECO:0000256" key="2">
    <source>
        <dbReference type="SAM" id="Phobius"/>
    </source>
</evidence>
<comment type="caution">
    <text evidence="4">The sequence shown here is derived from an EMBL/GenBank/DDBJ whole genome shotgun (WGS) entry which is preliminary data.</text>
</comment>
<dbReference type="PANTHER" id="PTHR11360:SF234">
    <property type="entry name" value="MFS-TYPE TRANSPORTER DBAD-RELATED"/>
    <property type="match status" value="1"/>
</dbReference>
<dbReference type="PROSITE" id="PS50850">
    <property type="entry name" value="MFS"/>
    <property type="match status" value="1"/>
</dbReference>
<organism evidence="4 5">
    <name type="scientific">Botryotinia calthae</name>
    <dbReference type="NCBI Taxonomy" id="38488"/>
    <lineage>
        <taxon>Eukaryota</taxon>
        <taxon>Fungi</taxon>
        <taxon>Dikarya</taxon>
        <taxon>Ascomycota</taxon>
        <taxon>Pezizomycotina</taxon>
        <taxon>Leotiomycetes</taxon>
        <taxon>Helotiales</taxon>
        <taxon>Sclerotiniaceae</taxon>
        <taxon>Botryotinia</taxon>
    </lineage>
</organism>
<comment type="subcellular location">
    <subcellularLocation>
        <location evidence="1">Membrane</location>
        <topology evidence="1">Multi-pass membrane protein</topology>
    </subcellularLocation>
</comment>
<feature type="transmembrane region" description="Helical" evidence="2">
    <location>
        <begin position="127"/>
        <end position="150"/>
    </location>
</feature>
<dbReference type="InterPro" id="IPR020846">
    <property type="entry name" value="MFS_dom"/>
</dbReference>
<feature type="transmembrane region" description="Helical" evidence="2">
    <location>
        <begin position="156"/>
        <end position="176"/>
    </location>
</feature>
<evidence type="ECO:0000313" key="4">
    <source>
        <dbReference type="EMBL" id="TEY24294.1"/>
    </source>
</evidence>
<dbReference type="InterPro" id="IPR036259">
    <property type="entry name" value="MFS_trans_sf"/>
</dbReference>
<keyword evidence="5" id="KW-1185">Reference proteome</keyword>
<protein>
    <recommendedName>
        <fullName evidence="3">Major facilitator superfamily (MFS) profile domain-containing protein</fullName>
    </recommendedName>
</protein>
<dbReference type="GO" id="GO:0022857">
    <property type="term" value="F:transmembrane transporter activity"/>
    <property type="evidence" value="ECO:0007669"/>
    <property type="project" value="InterPro"/>
</dbReference>
<dbReference type="PANTHER" id="PTHR11360">
    <property type="entry name" value="MONOCARBOXYLATE TRANSPORTER"/>
    <property type="match status" value="1"/>
</dbReference>
<feature type="transmembrane region" description="Helical" evidence="2">
    <location>
        <begin position="61"/>
        <end position="78"/>
    </location>
</feature>
<dbReference type="AlphaFoldDB" id="A0A4Y8CC46"/>
<evidence type="ECO:0000259" key="3">
    <source>
        <dbReference type="PROSITE" id="PS50850"/>
    </source>
</evidence>
<dbReference type="InterPro" id="IPR050327">
    <property type="entry name" value="Proton-linked_MCT"/>
</dbReference>
<keyword evidence="2" id="KW-0812">Transmembrane</keyword>
<feature type="domain" description="Major facilitator superfamily (MFS) profile" evidence="3">
    <location>
        <begin position="91"/>
        <end position="312"/>
    </location>
</feature>
<evidence type="ECO:0000256" key="1">
    <source>
        <dbReference type="ARBA" id="ARBA00004141"/>
    </source>
</evidence>
<dbReference type="SUPFAM" id="SSF103473">
    <property type="entry name" value="MFS general substrate transporter"/>
    <property type="match status" value="1"/>
</dbReference>
<feature type="transmembrane region" description="Helical" evidence="2">
    <location>
        <begin position="188"/>
        <end position="210"/>
    </location>
</feature>
<evidence type="ECO:0000313" key="5">
    <source>
        <dbReference type="Proteomes" id="UP000297299"/>
    </source>
</evidence>
<feature type="transmembrane region" description="Helical" evidence="2">
    <location>
        <begin position="278"/>
        <end position="303"/>
    </location>
</feature>
<proteinExistence type="predicted"/>
<feature type="transmembrane region" description="Helical" evidence="2">
    <location>
        <begin position="84"/>
        <end position="106"/>
    </location>
</feature>
<dbReference type="OrthoDB" id="6509908at2759"/>
<accession>A0A4Y8CC46</accession>
<dbReference type="Gene3D" id="1.20.1250.20">
    <property type="entry name" value="MFS general substrate transporter like domains"/>
    <property type="match status" value="1"/>
</dbReference>
<feature type="transmembrane region" description="Helical" evidence="2">
    <location>
        <begin position="245"/>
        <end position="266"/>
    </location>
</feature>
<dbReference type="GO" id="GO:0016020">
    <property type="term" value="C:membrane"/>
    <property type="evidence" value="ECO:0007669"/>
    <property type="project" value="UniProtKB-SubCell"/>
</dbReference>
<gene>
    <name evidence="4" type="ORF">BOTCAL_1408g00010</name>
</gene>
<keyword evidence="2" id="KW-1133">Transmembrane helix</keyword>